<keyword evidence="2" id="KW-1185">Reference proteome</keyword>
<sequence>MVKIDAHQQSTRSELALPSANTMENLAQFQIPEGTQYLSGRVGPNFGYPGGGFQY</sequence>
<dbReference type="EMBL" id="CP076022">
    <property type="protein sequence ID" value="QWC11464.1"/>
    <property type="molecule type" value="Genomic_DNA"/>
</dbReference>
<gene>
    <name evidence="1" type="ORF">KKR91_07950</name>
</gene>
<evidence type="ECO:0000313" key="1">
    <source>
        <dbReference type="EMBL" id="QWC11464.1"/>
    </source>
</evidence>
<dbReference type="AlphaFoldDB" id="A0A975R2F1"/>
<dbReference type="Proteomes" id="UP000676885">
    <property type="component" value="Chromosome"/>
</dbReference>
<dbReference type="KEGG" id="ajg:KKR91_07950"/>
<accession>A0A975R2F1</accession>
<organism evidence="1 2">
    <name type="scientific">Arthrobacter jiangjiafuii</name>
    <dbReference type="NCBI Taxonomy" id="2817475"/>
    <lineage>
        <taxon>Bacteria</taxon>
        <taxon>Bacillati</taxon>
        <taxon>Actinomycetota</taxon>
        <taxon>Actinomycetes</taxon>
        <taxon>Micrococcales</taxon>
        <taxon>Micrococcaceae</taxon>
        <taxon>Arthrobacter</taxon>
    </lineage>
</organism>
<protein>
    <submittedName>
        <fullName evidence="1">TNT domain-containing protein</fullName>
    </submittedName>
</protein>
<reference evidence="1 2" key="1">
    <citation type="submission" date="2021-05" db="EMBL/GenBank/DDBJ databases">
        <title>Novel species in genus Arthrobacter.</title>
        <authorList>
            <person name="Zhang G."/>
        </authorList>
    </citation>
    <scope>NUCLEOTIDE SEQUENCE [LARGE SCALE GENOMIC DNA]</scope>
    <source>
        <strain evidence="2">zg-ZUI227</strain>
    </source>
</reference>
<evidence type="ECO:0000313" key="2">
    <source>
        <dbReference type="Proteomes" id="UP000676885"/>
    </source>
</evidence>
<name>A0A975R2F1_9MICC</name>
<proteinExistence type="predicted"/>